<gene>
    <name evidence="2" type="ORF">NNJEOMEG_02229</name>
</gene>
<sequence length="54" mass="6136">MVTQPFETPRATRPAPSDGSPRQDPAARDHHNDTLERRRAHHERIIANPKEPSS</sequence>
<dbReference type="AlphaFoldDB" id="A0A6V8M1Q8"/>
<evidence type="ECO:0000313" key="3">
    <source>
        <dbReference type="Proteomes" id="UP000494245"/>
    </source>
</evidence>
<accession>A0A6V8M1Q8</accession>
<evidence type="ECO:0000256" key="1">
    <source>
        <dbReference type="SAM" id="MobiDB-lite"/>
    </source>
</evidence>
<protein>
    <submittedName>
        <fullName evidence="2">Uncharacterized protein</fullName>
    </submittedName>
</protein>
<reference evidence="2 3" key="2">
    <citation type="submission" date="2020-05" db="EMBL/GenBank/DDBJ databases">
        <title>Draft genome sequence of Desulfovibrio sp. strainFSS-1.</title>
        <authorList>
            <person name="Shimoshige H."/>
            <person name="Kobayashi H."/>
            <person name="Maekawa T."/>
        </authorList>
    </citation>
    <scope>NUCLEOTIDE SEQUENCE [LARGE SCALE GENOMIC DNA]</scope>
    <source>
        <strain evidence="2 3">SIID29052-01</strain>
    </source>
</reference>
<name>A0A6V8M1Q8_9BACT</name>
<dbReference type="Proteomes" id="UP000494245">
    <property type="component" value="Unassembled WGS sequence"/>
</dbReference>
<organism evidence="2 3">
    <name type="scientific">Fundidesulfovibrio magnetotacticus</name>
    <dbReference type="NCBI Taxonomy" id="2730080"/>
    <lineage>
        <taxon>Bacteria</taxon>
        <taxon>Pseudomonadati</taxon>
        <taxon>Thermodesulfobacteriota</taxon>
        <taxon>Desulfovibrionia</taxon>
        <taxon>Desulfovibrionales</taxon>
        <taxon>Desulfovibrionaceae</taxon>
        <taxon>Fundidesulfovibrio</taxon>
    </lineage>
</organism>
<proteinExistence type="predicted"/>
<evidence type="ECO:0000313" key="2">
    <source>
        <dbReference type="EMBL" id="GFK94385.1"/>
    </source>
</evidence>
<comment type="caution">
    <text evidence="2">The sequence shown here is derived from an EMBL/GenBank/DDBJ whole genome shotgun (WGS) entry which is preliminary data.</text>
</comment>
<feature type="compositionally biased region" description="Basic and acidic residues" evidence="1">
    <location>
        <begin position="25"/>
        <end position="37"/>
    </location>
</feature>
<reference evidence="2 3" key="1">
    <citation type="submission" date="2020-04" db="EMBL/GenBank/DDBJ databases">
        <authorList>
            <consortium name="Desulfovibrio sp. FSS-1 genome sequencing consortium"/>
            <person name="Shimoshige H."/>
            <person name="Kobayashi H."/>
            <person name="Maekawa T."/>
        </authorList>
    </citation>
    <scope>NUCLEOTIDE SEQUENCE [LARGE SCALE GENOMIC DNA]</scope>
    <source>
        <strain evidence="2 3">SIID29052-01</strain>
    </source>
</reference>
<keyword evidence="3" id="KW-1185">Reference proteome</keyword>
<dbReference type="EMBL" id="BLTE01000009">
    <property type="protein sequence ID" value="GFK94385.1"/>
    <property type="molecule type" value="Genomic_DNA"/>
</dbReference>
<feature type="region of interest" description="Disordered" evidence="1">
    <location>
        <begin position="1"/>
        <end position="54"/>
    </location>
</feature>
<dbReference type="RefSeq" id="WP_173084404.1">
    <property type="nucleotide sequence ID" value="NZ_BLTE01000009.1"/>
</dbReference>